<evidence type="ECO:0000313" key="2">
    <source>
        <dbReference type="Proteomes" id="UP000829447"/>
    </source>
</evidence>
<accession>A0ACC5X3X6</accession>
<dbReference type="EMBL" id="CM040466">
    <property type="protein sequence ID" value="MCI4385245.1"/>
    <property type="molecule type" value="Genomic_DNA"/>
</dbReference>
<reference evidence="1 2" key="1">
    <citation type="journal article" date="2022" name="bioRxiv">
        <title>An ancient truncated duplication of the anti-Mullerian hormone receptor type 2 gene is a potential conserved master sex determinant in the Pangasiidae catfish family.</title>
        <authorList>
            <person name="Wen M."/>
            <person name="Pan Q."/>
            <person name="Jouanno E."/>
            <person name="Montfort J."/>
            <person name="Zahm M."/>
            <person name="Cabau C."/>
            <person name="Klopp C."/>
            <person name="Iampietro C."/>
            <person name="Roques C."/>
            <person name="Bouchez O."/>
            <person name="Castinel A."/>
            <person name="Donnadieu C."/>
            <person name="Parrinello H."/>
            <person name="Poncet C."/>
            <person name="Belmonte E."/>
            <person name="Gautier V."/>
            <person name="Avarre J.-C."/>
            <person name="Dugue R."/>
            <person name="Gustiano R."/>
            <person name="Ha T.T.T."/>
            <person name="Campet M."/>
            <person name="Sriphairoj K."/>
            <person name="Ribolli J."/>
            <person name="de Almeida F.L."/>
            <person name="Desvignes T."/>
            <person name="Postlethwait J.H."/>
            <person name="Bucao C.F."/>
            <person name="Robinson-Rechavi M."/>
            <person name="Bobe J."/>
            <person name="Herpin A."/>
            <person name="Guiguen Y."/>
        </authorList>
    </citation>
    <scope>NUCLEOTIDE SEQUENCE [LARGE SCALE GENOMIC DNA]</scope>
    <source>
        <strain evidence="1">YG-Dec2019</strain>
    </source>
</reference>
<proteinExistence type="predicted"/>
<evidence type="ECO:0000313" key="1">
    <source>
        <dbReference type="EMBL" id="MCI4385245.1"/>
    </source>
</evidence>
<gene>
    <name evidence="1" type="ORF">PGIGA_G00048170</name>
</gene>
<protein>
    <submittedName>
        <fullName evidence="1">Uncharacterized protein</fullName>
    </submittedName>
</protein>
<dbReference type="Proteomes" id="UP000829447">
    <property type="component" value="Linkage Group LG13"/>
</dbReference>
<keyword evidence="2" id="KW-1185">Reference proteome</keyword>
<sequence length="995" mass="112720">MFTSTLLHCTLTWAGEARDFMEQSREANSETMELVLVTHVVDAITFWAQNVTEDRACEKMDTVLAEQCPTAQRVKGKPSPHKVYGACYSGDRCWYRCKVQKQIDDTFHVAYIDYGNEEVVGRSDLVELPEDLQSAALAKRYKFWGFHLASEQDSPHYSQGKSFLQNLIYGKKLRINMKSECFDGTVLVKAFQGNLDIGEEVLKFKFATVTLPGNRESQSPAKALQKQTGLWSSRRPQGDCDSTGSSGYMPKLRPVFKKPQVLKEQSTSKTVMASNVPETERELVNESQQPNAEMVIQQLCSQVTEQMLSEAKSELQRAREEVEEKIKGINNLEKEKSDLQNHADHLQQQLKEARLELQKASEVCPGKDECVEVNMESTVCERFSRLAEKVEAVRRNRESNKCTTAEECLSESIPVVVNNRIVMPLTSETLEMAWDDYRQALKQLKECQSKGELEDLVNSRNRARSVLLTAIDDFLLVVGNLPITDRLNTLKDVTSSLMAVFGSVSTDDVQDQFLEQFCEWRTQKHHNFRNVRQATDKALCALSDWAANTSKFFCLTEETAVTLEAVGAGVDELLKQAESDVCEELNNKFFEQNPEDMKIMSTACRIVMQRIQKEEHLLCGLREMYEDNKKFKEDMVQWQNSSPKADELLHIKKRIKNLRSQLRWKLVEVGCLEEADDLDLPEILRKKEEIAETRNALFQQIRHEKEQYVKLCELVKGNFPELLLLYPEADISSYLLSEGLLMKNLDRDIFDAEPMRELSGRRPLVCTEFQCQKVVLKGYSVDEESEVRMIKQAAQYHKAQTQHPSTAMPLLGLFFGKSDPLAYIMVPYYSNGSLKALQKLSPLTPSEIRRVMRGVLLGLRSLHESCITHASLNANNVFVLNREQGIVGDFDFTKTPEQRALDCGMVAGSISLVAPELRQSEPPSPAMDMYAFGGLMLWLHAPDCTGDVDNEHGPGLSGLQLDVKVQTLLSKLLVCSGRLSAAEALCDDYFLSLEN</sequence>
<organism evidence="1 2">
    <name type="scientific">Pangasianodon gigas</name>
    <name type="common">Mekong giant catfish</name>
    <name type="synonym">Pangasius gigas</name>
    <dbReference type="NCBI Taxonomy" id="30993"/>
    <lineage>
        <taxon>Eukaryota</taxon>
        <taxon>Metazoa</taxon>
        <taxon>Chordata</taxon>
        <taxon>Craniata</taxon>
        <taxon>Vertebrata</taxon>
        <taxon>Euteleostomi</taxon>
        <taxon>Actinopterygii</taxon>
        <taxon>Neopterygii</taxon>
        <taxon>Teleostei</taxon>
        <taxon>Ostariophysi</taxon>
        <taxon>Siluriformes</taxon>
        <taxon>Pangasiidae</taxon>
        <taxon>Pangasianodon</taxon>
    </lineage>
</organism>
<comment type="caution">
    <text evidence="1">The sequence shown here is derived from an EMBL/GenBank/DDBJ whole genome shotgun (WGS) entry which is preliminary data.</text>
</comment>
<name>A0ACC5X3X6_PANGG</name>